<dbReference type="SUPFAM" id="SSF54909">
    <property type="entry name" value="Dimeric alpha+beta barrel"/>
    <property type="match status" value="1"/>
</dbReference>
<dbReference type="EMBL" id="JAGDEL010000003">
    <property type="protein sequence ID" value="MBO1511049.1"/>
    <property type="molecule type" value="Genomic_DNA"/>
</dbReference>
<dbReference type="Gene3D" id="3.30.70.100">
    <property type="match status" value="1"/>
</dbReference>
<dbReference type="InterPro" id="IPR011008">
    <property type="entry name" value="Dimeric_a/b-barrel"/>
</dbReference>
<dbReference type="Pfam" id="PF13826">
    <property type="entry name" value="Monooxy_af470-like"/>
    <property type="match status" value="1"/>
</dbReference>
<organism evidence="1 2">
    <name type="scientific">Metabacillus bambusae</name>
    <dbReference type="NCBI Taxonomy" id="2795218"/>
    <lineage>
        <taxon>Bacteria</taxon>
        <taxon>Bacillati</taxon>
        <taxon>Bacillota</taxon>
        <taxon>Bacilli</taxon>
        <taxon>Bacillales</taxon>
        <taxon>Bacillaceae</taxon>
        <taxon>Metabacillus</taxon>
    </lineage>
</organism>
<comment type="caution">
    <text evidence="1">The sequence shown here is derived from an EMBL/GenBank/DDBJ whole genome shotgun (WGS) entry which is preliminary data.</text>
</comment>
<proteinExistence type="predicted"/>
<accession>A0ABS3MYH3</accession>
<name>A0ABS3MYH3_9BACI</name>
<evidence type="ECO:0000313" key="2">
    <source>
        <dbReference type="Proteomes" id="UP000663981"/>
    </source>
</evidence>
<dbReference type="InterPro" id="IPR025444">
    <property type="entry name" value="Monooxy_af470"/>
</dbReference>
<sequence>MNGNEKKPQPPYYAVIFTSQRTDVDNGYGKMAQAMEELASKQQGFLGIESARDNELGITVSYWESLEDINSWKQNSSHIVAQEKGKIEWYKNYNVRVCKVERDYSFEM</sequence>
<dbReference type="Proteomes" id="UP000663981">
    <property type="component" value="Unassembled WGS sequence"/>
</dbReference>
<reference evidence="1 2" key="1">
    <citation type="submission" date="2021-03" db="EMBL/GenBank/DDBJ databases">
        <title>Whole genome sequence of Metabacillus bambusae BG109.</title>
        <authorList>
            <person name="Jeong J.W."/>
        </authorList>
    </citation>
    <scope>NUCLEOTIDE SEQUENCE [LARGE SCALE GENOMIC DNA]</scope>
    <source>
        <strain evidence="1 2">BG109</strain>
    </source>
</reference>
<dbReference type="InterPro" id="IPR052936">
    <property type="entry name" value="Jasmonate_Hydroxylase-like"/>
</dbReference>
<dbReference type="RefSeq" id="WP_207975725.1">
    <property type="nucleotide sequence ID" value="NZ_JAGDEL010000003.1"/>
</dbReference>
<keyword evidence="2" id="KW-1185">Reference proteome</keyword>
<dbReference type="GO" id="GO:0004497">
    <property type="term" value="F:monooxygenase activity"/>
    <property type="evidence" value="ECO:0007669"/>
    <property type="project" value="UniProtKB-KW"/>
</dbReference>
<dbReference type="PANTHER" id="PTHR37811">
    <property type="entry name" value="BLL5343 PROTEIN"/>
    <property type="match status" value="1"/>
</dbReference>
<evidence type="ECO:0000313" key="1">
    <source>
        <dbReference type="EMBL" id="MBO1511049.1"/>
    </source>
</evidence>
<protein>
    <submittedName>
        <fullName evidence="1">Antibiotic biosynthesis monooxygenase</fullName>
    </submittedName>
</protein>
<keyword evidence="1" id="KW-0560">Oxidoreductase</keyword>
<gene>
    <name evidence="1" type="ORF">I7822_05030</name>
</gene>
<keyword evidence="1" id="KW-0503">Monooxygenase</keyword>
<dbReference type="PANTHER" id="PTHR37811:SF2">
    <property type="entry name" value="ABM DOMAIN-CONTAINING PROTEIN"/>
    <property type="match status" value="1"/>
</dbReference>